<dbReference type="Proteomes" id="UP001524473">
    <property type="component" value="Unassembled WGS sequence"/>
</dbReference>
<evidence type="ECO:0000256" key="2">
    <source>
        <dbReference type="PROSITE-ProRule" id="PRU00335"/>
    </source>
</evidence>
<dbReference type="InterPro" id="IPR009057">
    <property type="entry name" value="Homeodomain-like_sf"/>
</dbReference>
<evidence type="ECO:0000259" key="3">
    <source>
        <dbReference type="PROSITE" id="PS50977"/>
    </source>
</evidence>
<keyword evidence="1 2" id="KW-0238">DNA-binding</keyword>
<feature type="domain" description="HTH tetR-type" evidence="3">
    <location>
        <begin position="8"/>
        <end position="68"/>
    </location>
</feature>
<dbReference type="PANTHER" id="PTHR30328:SF54">
    <property type="entry name" value="HTH-TYPE TRANSCRIPTIONAL REPRESSOR SCO4008"/>
    <property type="match status" value="1"/>
</dbReference>
<organism evidence="4 5">
    <name type="scientific">Neglectibacter timonensis</name>
    <dbReference type="NCBI Taxonomy" id="1776382"/>
    <lineage>
        <taxon>Bacteria</taxon>
        <taxon>Bacillati</taxon>
        <taxon>Bacillota</taxon>
        <taxon>Clostridia</taxon>
        <taxon>Eubacteriales</taxon>
        <taxon>Oscillospiraceae</taxon>
        <taxon>Neglectibacter</taxon>
    </lineage>
</organism>
<dbReference type="EMBL" id="JANFZH010000016">
    <property type="protein sequence ID" value="MCQ4839878.1"/>
    <property type="molecule type" value="Genomic_DNA"/>
</dbReference>
<evidence type="ECO:0000256" key="1">
    <source>
        <dbReference type="ARBA" id="ARBA00023125"/>
    </source>
</evidence>
<dbReference type="Pfam" id="PF00440">
    <property type="entry name" value="TetR_N"/>
    <property type="match status" value="1"/>
</dbReference>
<gene>
    <name evidence="4" type="ORF">NE695_08115</name>
</gene>
<reference evidence="4 5" key="1">
    <citation type="submission" date="2022-06" db="EMBL/GenBank/DDBJ databases">
        <title>Isolation of gut microbiota from human fecal samples.</title>
        <authorList>
            <person name="Pamer E.G."/>
            <person name="Barat B."/>
            <person name="Waligurski E."/>
            <person name="Medina S."/>
            <person name="Paddock L."/>
            <person name="Mostad J."/>
        </authorList>
    </citation>
    <scope>NUCLEOTIDE SEQUENCE [LARGE SCALE GENOMIC DNA]</scope>
    <source>
        <strain evidence="4 5">DFI.9.73</strain>
    </source>
</reference>
<dbReference type="RefSeq" id="WP_066866865.1">
    <property type="nucleotide sequence ID" value="NZ_CABKVV010000014.1"/>
</dbReference>
<evidence type="ECO:0000313" key="5">
    <source>
        <dbReference type="Proteomes" id="UP001524473"/>
    </source>
</evidence>
<dbReference type="PANTHER" id="PTHR30328">
    <property type="entry name" value="TRANSCRIPTIONAL REPRESSOR"/>
    <property type="match status" value="1"/>
</dbReference>
<dbReference type="InterPro" id="IPR036271">
    <property type="entry name" value="Tet_transcr_reg_TetR-rel_C_sf"/>
</dbReference>
<accession>A0ABT1RZ72</accession>
<evidence type="ECO:0000313" key="4">
    <source>
        <dbReference type="EMBL" id="MCQ4839878.1"/>
    </source>
</evidence>
<dbReference type="GeneID" id="90533611"/>
<dbReference type="InterPro" id="IPR050109">
    <property type="entry name" value="HTH-type_TetR-like_transc_reg"/>
</dbReference>
<dbReference type="Gene3D" id="1.10.357.10">
    <property type="entry name" value="Tetracycline Repressor, domain 2"/>
    <property type="match status" value="1"/>
</dbReference>
<dbReference type="InterPro" id="IPR001647">
    <property type="entry name" value="HTH_TetR"/>
</dbReference>
<dbReference type="PRINTS" id="PR00455">
    <property type="entry name" value="HTHTETR"/>
</dbReference>
<name>A0ABT1RZ72_9FIRM</name>
<comment type="caution">
    <text evidence="4">The sequence shown here is derived from an EMBL/GenBank/DDBJ whole genome shotgun (WGS) entry which is preliminary data.</text>
</comment>
<proteinExistence type="predicted"/>
<dbReference type="Pfam" id="PF21256">
    <property type="entry name" value="TetR_C_5-like"/>
    <property type="match status" value="1"/>
</dbReference>
<dbReference type="SUPFAM" id="SSF46689">
    <property type="entry name" value="Homeodomain-like"/>
    <property type="match status" value="1"/>
</dbReference>
<keyword evidence="5" id="KW-1185">Reference proteome</keyword>
<dbReference type="Gene3D" id="1.10.10.60">
    <property type="entry name" value="Homeodomain-like"/>
    <property type="match status" value="1"/>
</dbReference>
<dbReference type="InterPro" id="IPR049488">
    <property type="entry name" value="TM_1030-like_C"/>
</dbReference>
<feature type="DNA-binding region" description="H-T-H motif" evidence="2">
    <location>
        <begin position="31"/>
        <end position="50"/>
    </location>
</feature>
<protein>
    <submittedName>
        <fullName evidence="4">TetR/AcrR family transcriptional regulator</fullName>
    </submittedName>
</protein>
<dbReference type="PROSITE" id="PS50977">
    <property type="entry name" value="HTH_TETR_2"/>
    <property type="match status" value="1"/>
</dbReference>
<dbReference type="SUPFAM" id="SSF48498">
    <property type="entry name" value="Tetracyclin repressor-like, C-terminal domain"/>
    <property type="match status" value="1"/>
</dbReference>
<sequence length="204" mass="23583">MIQEEKTCRTKERILQAAITEFGTKGYSAATIGAICSEYGIAKGLLYHNFAGKDDLYLACVSRCFDGVTAYLQGQDFGTDLQRYMECRFRYFLKFPRYAGIFFEAMLQPPTGLKAEIKKRKENFDRYNRCIYRNALAEMTLRKDITEKDALEYYEIMQEMFNGYFSSPAYSGKDFQALGSEHENRLSKILDFMLYGIAERGAKQ</sequence>